<evidence type="ECO:0000256" key="8">
    <source>
        <dbReference type="ARBA" id="ARBA00022670"/>
    </source>
</evidence>
<dbReference type="InterPro" id="IPR000073">
    <property type="entry name" value="AB_hydrolase_1"/>
</dbReference>
<evidence type="ECO:0000313" key="13">
    <source>
        <dbReference type="EMBL" id="RUQ74940.1"/>
    </source>
</evidence>
<evidence type="ECO:0000256" key="6">
    <source>
        <dbReference type="ARBA" id="ARBA00022438"/>
    </source>
</evidence>
<evidence type="ECO:0000259" key="12">
    <source>
        <dbReference type="Pfam" id="PF08386"/>
    </source>
</evidence>
<dbReference type="InterPro" id="IPR029058">
    <property type="entry name" value="AB_hydrolase_fold"/>
</dbReference>
<evidence type="ECO:0000256" key="2">
    <source>
        <dbReference type="ARBA" id="ARBA00004496"/>
    </source>
</evidence>
<feature type="domain" description="Peptidase S33 tripeptidyl aminopeptidase-like C-terminal" evidence="12">
    <location>
        <begin position="447"/>
        <end position="521"/>
    </location>
</feature>
<dbReference type="SUPFAM" id="SSF53474">
    <property type="entry name" value="alpha/beta-Hydrolases"/>
    <property type="match status" value="1"/>
</dbReference>
<evidence type="ECO:0000256" key="1">
    <source>
        <dbReference type="ARBA" id="ARBA00001585"/>
    </source>
</evidence>
<dbReference type="PRINTS" id="PR00793">
    <property type="entry name" value="PROAMNOPTASE"/>
</dbReference>
<dbReference type="GO" id="GO:0004177">
    <property type="term" value="F:aminopeptidase activity"/>
    <property type="evidence" value="ECO:0007669"/>
    <property type="project" value="UniProtKB-KW"/>
</dbReference>
<comment type="catalytic activity">
    <reaction evidence="1">
        <text>Release of N-terminal proline from a peptide.</text>
        <dbReference type="EC" id="3.4.11.5"/>
    </reaction>
</comment>
<keyword evidence="14" id="KW-1185">Reference proteome</keyword>
<evidence type="ECO:0000256" key="4">
    <source>
        <dbReference type="ARBA" id="ARBA00012568"/>
    </source>
</evidence>
<evidence type="ECO:0000256" key="3">
    <source>
        <dbReference type="ARBA" id="ARBA00010088"/>
    </source>
</evidence>
<dbReference type="Pfam" id="PF00561">
    <property type="entry name" value="Abhydrolase_1"/>
    <property type="match status" value="1"/>
</dbReference>
<evidence type="ECO:0000256" key="7">
    <source>
        <dbReference type="ARBA" id="ARBA00022490"/>
    </source>
</evidence>
<proteinExistence type="inferred from homology"/>
<protein>
    <recommendedName>
        <fullName evidence="5">Proline iminopeptidase</fullName>
        <ecNumber evidence="4">3.4.11.5</ecNumber>
    </recommendedName>
    <alternativeName>
        <fullName evidence="10">Prolyl aminopeptidase</fullName>
    </alternativeName>
</protein>
<evidence type="ECO:0000313" key="14">
    <source>
        <dbReference type="Proteomes" id="UP000280346"/>
    </source>
</evidence>
<dbReference type="InterPro" id="IPR002410">
    <property type="entry name" value="Peptidase_S33"/>
</dbReference>
<name>A0A3S0X1F1_9PROT</name>
<dbReference type="OrthoDB" id="613638at2"/>
<evidence type="ECO:0000256" key="9">
    <source>
        <dbReference type="ARBA" id="ARBA00022801"/>
    </source>
</evidence>
<dbReference type="InterPro" id="IPR013595">
    <property type="entry name" value="Pept_S33_TAP-like_C"/>
</dbReference>
<comment type="subcellular location">
    <subcellularLocation>
        <location evidence="2">Cytoplasm</location>
    </subcellularLocation>
</comment>
<comment type="caution">
    <text evidence="13">The sequence shown here is derived from an EMBL/GenBank/DDBJ whole genome shotgun (WGS) entry which is preliminary data.</text>
</comment>
<gene>
    <name evidence="13" type="ORF">EJ913_03460</name>
</gene>
<keyword evidence="6" id="KW-0031">Aminopeptidase</keyword>
<keyword evidence="9 13" id="KW-0378">Hydrolase</keyword>
<reference evidence="13 14" key="1">
    <citation type="submission" date="2018-12" db="EMBL/GenBank/DDBJ databases">
        <authorList>
            <person name="Yang Y."/>
        </authorList>
    </citation>
    <scope>NUCLEOTIDE SEQUENCE [LARGE SCALE GENOMIC DNA]</scope>
    <source>
        <strain evidence="13 14">GSF71</strain>
    </source>
</reference>
<comment type="similarity">
    <text evidence="3">Belongs to the peptidase S33 family.</text>
</comment>
<dbReference type="PANTHER" id="PTHR43722:SF1">
    <property type="entry name" value="PROLINE IMINOPEPTIDASE"/>
    <property type="match status" value="1"/>
</dbReference>
<dbReference type="Pfam" id="PF08386">
    <property type="entry name" value="Abhydrolase_4"/>
    <property type="match status" value="1"/>
</dbReference>
<feature type="domain" description="AB hydrolase-1" evidence="11">
    <location>
        <begin position="134"/>
        <end position="283"/>
    </location>
</feature>
<dbReference type="InterPro" id="IPR005944">
    <property type="entry name" value="Pro_iminopeptidase"/>
</dbReference>
<organism evidence="13 14">
    <name type="scientific">Azospirillum doebereinerae</name>
    <dbReference type="NCBI Taxonomy" id="92933"/>
    <lineage>
        <taxon>Bacteria</taxon>
        <taxon>Pseudomonadati</taxon>
        <taxon>Pseudomonadota</taxon>
        <taxon>Alphaproteobacteria</taxon>
        <taxon>Rhodospirillales</taxon>
        <taxon>Azospirillaceae</taxon>
        <taxon>Azospirillum</taxon>
    </lineage>
</organism>
<dbReference type="AlphaFoldDB" id="A0A3S0X1F1"/>
<dbReference type="GO" id="GO:0006508">
    <property type="term" value="P:proteolysis"/>
    <property type="evidence" value="ECO:0007669"/>
    <property type="project" value="UniProtKB-KW"/>
</dbReference>
<dbReference type="RefSeq" id="WP_126994833.1">
    <property type="nucleotide sequence ID" value="NZ_JBNPXW010000002.1"/>
</dbReference>
<keyword evidence="7" id="KW-0963">Cytoplasm</keyword>
<dbReference type="Proteomes" id="UP000280346">
    <property type="component" value="Unassembled WGS sequence"/>
</dbReference>
<dbReference type="EC" id="3.4.11.5" evidence="4"/>
<evidence type="ECO:0000259" key="11">
    <source>
        <dbReference type="Pfam" id="PF00561"/>
    </source>
</evidence>
<evidence type="ECO:0000256" key="5">
    <source>
        <dbReference type="ARBA" id="ARBA00021843"/>
    </source>
</evidence>
<keyword evidence="8" id="KW-0645">Protease</keyword>
<dbReference type="PANTHER" id="PTHR43722">
    <property type="entry name" value="PROLINE IMINOPEPTIDASE"/>
    <property type="match status" value="1"/>
</dbReference>
<sequence length="555" mass="58800">MAGSRSGRWLPLALLAGSVAVGGLIGVAYHRLTAPSPGVPSAVAVVTVPPPQEVLSIAPAPAVPTPATPTLSVPIPVAPRLTAVACPDEAGMPGPAPRCAVLRVPSDRLRPNGPPVDLFVLTLPALAPTPAADPVVVLSGGPGQGGSDDLHGAVAIFGAMRERRDVILVDQRGTGRSRPSLHCPALDPLRFWYGGVTAEDATGCLSPLRREGFRLESFDTGESASDLRDLRVALGVERWNVVATSYGGILAQTLLRVDGEAVRSLVLNSPAMPDATWLDFDRLTAIRETYRRLFADCAAQPDCAHAFPNLDGTVERIAAGLERQPLETRLRAPSSGREAAWRFTWPMVASTLSFRLGSGGGMAALPAQLDRLDRMVTGRQPADERTLAALLMPDLFWNVSDTLAYGLNLTIGCRENRPRIDAADARRAAQGLRPYVMADTVETDYDAACPALSLAPVESGFYRPVVSEVPTLILTGVYDTLTVPARAEALKNTLRRAVVLPFRGVGHDVLGASLCARTLAARHVDLLGVGNAGDCPERFLPPVFVTILPTLATRP</sequence>
<dbReference type="EMBL" id="RZIJ01000002">
    <property type="protein sequence ID" value="RUQ74940.1"/>
    <property type="molecule type" value="Genomic_DNA"/>
</dbReference>
<dbReference type="GO" id="GO:0005737">
    <property type="term" value="C:cytoplasm"/>
    <property type="evidence" value="ECO:0007669"/>
    <property type="project" value="UniProtKB-SubCell"/>
</dbReference>
<evidence type="ECO:0000256" key="10">
    <source>
        <dbReference type="ARBA" id="ARBA00029605"/>
    </source>
</evidence>
<dbReference type="Gene3D" id="3.40.50.1820">
    <property type="entry name" value="alpha/beta hydrolase"/>
    <property type="match status" value="1"/>
</dbReference>
<accession>A0A3S0X1F1</accession>